<evidence type="ECO:0000313" key="2">
    <source>
        <dbReference type="Proteomes" id="UP001152795"/>
    </source>
</evidence>
<organism evidence="1 2">
    <name type="scientific">Paramuricea clavata</name>
    <name type="common">Red gorgonian</name>
    <name type="synonym">Violescent sea-whip</name>
    <dbReference type="NCBI Taxonomy" id="317549"/>
    <lineage>
        <taxon>Eukaryota</taxon>
        <taxon>Metazoa</taxon>
        <taxon>Cnidaria</taxon>
        <taxon>Anthozoa</taxon>
        <taxon>Octocorallia</taxon>
        <taxon>Malacalcyonacea</taxon>
        <taxon>Plexauridae</taxon>
        <taxon>Paramuricea</taxon>
    </lineage>
</organism>
<dbReference type="Proteomes" id="UP001152795">
    <property type="component" value="Unassembled WGS sequence"/>
</dbReference>
<comment type="caution">
    <text evidence="1">The sequence shown here is derived from an EMBL/GenBank/DDBJ whole genome shotgun (WGS) entry which is preliminary data.</text>
</comment>
<accession>A0A7D9EI32</accession>
<evidence type="ECO:0000313" key="1">
    <source>
        <dbReference type="EMBL" id="CAB4010569.1"/>
    </source>
</evidence>
<dbReference type="PROSITE" id="PS51848">
    <property type="entry name" value="BMERB"/>
    <property type="match status" value="1"/>
</dbReference>
<dbReference type="AlphaFoldDB" id="A0A7D9EI32"/>
<dbReference type="EMBL" id="CACRXK020006832">
    <property type="protein sequence ID" value="CAB4010569.1"/>
    <property type="molecule type" value="Genomic_DNA"/>
</dbReference>
<proteinExistence type="predicted"/>
<gene>
    <name evidence="1" type="ORF">PACLA_8A009692</name>
</gene>
<keyword evidence="2" id="KW-1185">Reference proteome</keyword>
<dbReference type="InterPro" id="IPR022735">
    <property type="entry name" value="bMERB_dom"/>
</dbReference>
<dbReference type="Pfam" id="PF12130">
    <property type="entry name" value="bMERB_dom"/>
    <property type="match status" value="1"/>
</dbReference>
<name>A0A7D9EI32_PARCT</name>
<protein>
    <submittedName>
        <fullName evidence="1">-methionine sulfoxide oxidase MICAL3-like</fullName>
    </submittedName>
</protein>
<sequence length="87" mass="10430">MDVDISNSIEFEDQQQRLEQQIRELMMKDASTEDDQIKIEQLTRELVDIVEQRNNLVELLDHDRKREQEEDEQFEMMMASKGFVLPS</sequence>
<reference evidence="1" key="1">
    <citation type="submission" date="2020-04" db="EMBL/GenBank/DDBJ databases">
        <authorList>
            <person name="Alioto T."/>
            <person name="Alioto T."/>
            <person name="Gomez Garrido J."/>
        </authorList>
    </citation>
    <scope>NUCLEOTIDE SEQUENCE</scope>
    <source>
        <strain evidence="1">A484AB</strain>
    </source>
</reference>